<keyword evidence="2" id="KW-0408">Iron</keyword>
<dbReference type="PANTHER" id="PTHR47354">
    <property type="entry name" value="NADH OXIDOREDUCTASE HCR"/>
    <property type="match status" value="1"/>
</dbReference>
<dbReference type="InterPro" id="IPR008333">
    <property type="entry name" value="Cbr1-like_FAD-bd_dom"/>
</dbReference>
<evidence type="ECO:0000259" key="4">
    <source>
        <dbReference type="PROSITE" id="PS51384"/>
    </source>
</evidence>
<dbReference type="GO" id="GO:0016491">
    <property type="term" value="F:oxidoreductase activity"/>
    <property type="evidence" value="ECO:0007669"/>
    <property type="project" value="InterPro"/>
</dbReference>
<dbReference type="AlphaFoldDB" id="A0A1G7JGD2"/>
<accession>A0A1G7JGD2</accession>
<dbReference type="InterPro" id="IPR050415">
    <property type="entry name" value="MRET"/>
</dbReference>
<evidence type="ECO:0000313" key="6">
    <source>
        <dbReference type="Proteomes" id="UP000199406"/>
    </source>
</evidence>
<dbReference type="EMBL" id="FNBT01000002">
    <property type="protein sequence ID" value="SDF23971.1"/>
    <property type="molecule type" value="Genomic_DNA"/>
</dbReference>
<dbReference type="PROSITE" id="PS51384">
    <property type="entry name" value="FAD_FR"/>
    <property type="match status" value="1"/>
</dbReference>
<dbReference type="InterPro" id="IPR017938">
    <property type="entry name" value="Riboflavin_synthase-like_b-brl"/>
</dbReference>
<dbReference type="Proteomes" id="UP000199406">
    <property type="component" value="Unassembled WGS sequence"/>
</dbReference>
<dbReference type="STRING" id="1550231.SAMN05660662_1496"/>
<dbReference type="Pfam" id="PF00970">
    <property type="entry name" value="FAD_binding_6"/>
    <property type="match status" value="1"/>
</dbReference>
<proteinExistence type="predicted"/>
<sequence>MKAPAGGWTTATVSGVRRPIQRSVELRLDVHDRIDHLPGQHYVVRLTAEDGYTAQRSYSVASAPGDPLVELFVERLDDGEVSTYLADVVEPGDELEVRGPIGGWFVWDGETPALLVAGGSGVVPFVSMLRHARAIGREDLLRIAVSARTLAALPYADELAAAGALIALTREQHGIRPAGRLAAHELIPLWEPGQTAYVCGSASFAEAATQLLETAGQPASSIRVERFGPSGPPA</sequence>
<dbReference type="GO" id="GO:0051537">
    <property type="term" value="F:2 iron, 2 sulfur cluster binding"/>
    <property type="evidence" value="ECO:0007669"/>
    <property type="project" value="UniProtKB-KW"/>
</dbReference>
<evidence type="ECO:0000256" key="3">
    <source>
        <dbReference type="ARBA" id="ARBA00023014"/>
    </source>
</evidence>
<feature type="domain" description="FAD-binding FR-type" evidence="4">
    <location>
        <begin position="6"/>
        <end position="107"/>
    </location>
</feature>
<dbReference type="Gene3D" id="2.40.30.10">
    <property type="entry name" value="Translation factors"/>
    <property type="match status" value="1"/>
</dbReference>
<dbReference type="PANTHER" id="PTHR47354:SF5">
    <property type="entry name" value="PROTEIN RFBI"/>
    <property type="match status" value="1"/>
</dbReference>
<dbReference type="SUPFAM" id="SSF52343">
    <property type="entry name" value="Ferredoxin reductase-like, C-terminal NADP-linked domain"/>
    <property type="match status" value="1"/>
</dbReference>
<dbReference type="InterPro" id="IPR039261">
    <property type="entry name" value="FNR_nucleotide-bd"/>
</dbReference>
<evidence type="ECO:0000256" key="2">
    <source>
        <dbReference type="ARBA" id="ARBA00022714"/>
    </source>
</evidence>
<reference evidence="6" key="1">
    <citation type="submission" date="2016-10" db="EMBL/GenBank/DDBJ databases">
        <authorList>
            <person name="Varghese N."/>
            <person name="Submissions S."/>
        </authorList>
    </citation>
    <scope>NUCLEOTIDE SEQUENCE [LARGE SCALE GENOMIC DNA]</scope>
    <source>
        <strain evidence="6">DSM 44268</strain>
    </source>
</reference>
<dbReference type="RefSeq" id="WP_176946295.1">
    <property type="nucleotide sequence ID" value="NZ_FNBT01000002.1"/>
</dbReference>
<comment type="cofactor">
    <cofactor evidence="1">
        <name>FAD</name>
        <dbReference type="ChEBI" id="CHEBI:57692"/>
    </cofactor>
</comment>
<protein>
    <submittedName>
        <fullName evidence="5">Ferredoxin-NADP reductase</fullName>
    </submittedName>
</protein>
<dbReference type="PRINTS" id="PR00409">
    <property type="entry name" value="PHDIOXRDTASE"/>
</dbReference>
<keyword evidence="3" id="KW-0411">Iron-sulfur</keyword>
<dbReference type="SUPFAM" id="SSF63380">
    <property type="entry name" value="Riboflavin synthase domain-like"/>
    <property type="match status" value="1"/>
</dbReference>
<keyword evidence="2" id="KW-0479">Metal-binding</keyword>
<organism evidence="5 6">
    <name type="scientific">Blastococcus aurantiacus</name>
    <dbReference type="NCBI Taxonomy" id="1550231"/>
    <lineage>
        <taxon>Bacteria</taxon>
        <taxon>Bacillati</taxon>
        <taxon>Actinomycetota</taxon>
        <taxon>Actinomycetes</taxon>
        <taxon>Geodermatophilales</taxon>
        <taxon>Geodermatophilaceae</taxon>
        <taxon>Blastococcus</taxon>
    </lineage>
</organism>
<dbReference type="InterPro" id="IPR017927">
    <property type="entry name" value="FAD-bd_FR_type"/>
</dbReference>
<keyword evidence="2" id="KW-0001">2Fe-2S</keyword>
<dbReference type="Gene3D" id="3.40.50.80">
    <property type="entry name" value="Nucleotide-binding domain of ferredoxin-NADP reductase (FNR) module"/>
    <property type="match status" value="1"/>
</dbReference>
<name>A0A1G7JGD2_9ACTN</name>
<evidence type="ECO:0000313" key="5">
    <source>
        <dbReference type="EMBL" id="SDF23971.1"/>
    </source>
</evidence>
<evidence type="ECO:0000256" key="1">
    <source>
        <dbReference type="ARBA" id="ARBA00001974"/>
    </source>
</evidence>
<gene>
    <name evidence="5" type="ORF">SAMN05660662_1496</name>
</gene>
<keyword evidence="6" id="KW-1185">Reference proteome</keyword>